<organism evidence="1 2">
    <name type="scientific">Candidatus Synechococcus spongiarum</name>
    <dbReference type="NCBI Taxonomy" id="431041"/>
    <lineage>
        <taxon>Bacteria</taxon>
        <taxon>Bacillati</taxon>
        <taxon>Cyanobacteriota</taxon>
        <taxon>Cyanophyceae</taxon>
        <taxon>Synechococcales</taxon>
        <taxon>Synechococcaceae</taxon>
        <taxon>Synechococcus</taxon>
    </lineage>
</organism>
<reference evidence="2" key="1">
    <citation type="submission" date="2016-02" db="EMBL/GenBank/DDBJ databases">
        <authorList>
            <person name="liu f."/>
        </authorList>
    </citation>
    <scope>NUCLEOTIDE SEQUENCE [LARGE SCALE GENOMIC DNA]</scope>
</reference>
<dbReference type="GO" id="GO:0008168">
    <property type="term" value="F:methyltransferase activity"/>
    <property type="evidence" value="ECO:0007669"/>
    <property type="project" value="UniProtKB-KW"/>
</dbReference>
<evidence type="ECO:0000313" key="2">
    <source>
        <dbReference type="Proteomes" id="UP000182631"/>
    </source>
</evidence>
<dbReference type="EMBL" id="FITM01000088">
    <property type="protein sequence ID" value="SAY38793.1"/>
    <property type="molecule type" value="Genomic_DNA"/>
</dbReference>
<sequence>MFDSLEDLEPTGTVGHHDGMLIAGVDAFMARRHLLGCNGNYVWRSGIKHDCAKVMDLTCSRNGGLVNGPGKVVEVEDTCLFPMLKSSDVAKGKPCSNRMMIIPQQEIGEDTSHIHPTSSGVHPAVGLLRAYGEQLDGRRSLIYLWQAPLLRLRRR</sequence>
<evidence type="ECO:0000313" key="1">
    <source>
        <dbReference type="EMBL" id="SAY38793.1"/>
    </source>
</evidence>
<keyword evidence="2" id="KW-1185">Reference proteome</keyword>
<dbReference type="RefSeq" id="WP_074457282.1">
    <property type="nucleotide sequence ID" value="NZ_FITM01000088.1"/>
</dbReference>
<name>A0A164Y3F9_9SYNE</name>
<dbReference type="Proteomes" id="UP000182631">
    <property type="component" value="Unassembled WGS sequence"/>
</dbReference>
<dbReference type="OrthoDB" id="9784823at2"/>
<gene>
    <name evidence="1" type="ORF">FLM9_761</name>
</gene>
<accession>A0A164Y3F9</accession>
<keyword evidence="1" id="KW-0489">Methyltransferase</keyword>
<protein>
    <submittedName>
        <fullName evidence="1">Modification methylase NspV</fullName>
    </submittedName>
</protein>
<dbReference type="AlphaFoldDB" id="A0A164Y3F9"/>
<keyword evidence="1" id="KW-0808">Transferase</keyword>
<dbReference type="GO" id="GO:0032259">
    <property type="term" value="P:methylation"/>
    <property type="evidence" value="ECO:0007669"/>
    <property type="project" value="UniProtKB-KW"/>
</dbReference>
<proteinExistence type="predicted"/>